<dbReference type="EMBL" id="LN852913">
    <property type="protein sequence ID" value="CRY94388.1"/>
    <property type="molecule type" value="Genomic_DNA"/>
</dbReference>
<evidence type="ECO:0000313" key="4">
    <source>
        <dbReference type="EMBL" id="CRY94388.1"/>
    </source>
</evidence>
<geneLocation type="plasmid" evidence="4">
    <name>pRGRH0240</name>
</geneLocation>
<dbReference type="InterPro" id="IPR005053">
    <property type="entry name" value="MobA_MobL"/>
</dbReference>
<feature type="domain" description="MobA/MobL protein" evidence="3">
    <location>
        <begin position="40"/>
        <end position="210"/>
    </location>
</feature>
<proteinExistence type="predicted"/>
<keyword evidence="4" id="KW-0614">Plasmid</keyword>
<dbReference type="Gene3D" id="3.30.930.30">
    <property type="match status" value="1"/>
</dbReference>
<name>A0A0H5PXU1_9ZZZZ</name>
<protein>
    <recommendedName>
        <fullName evidence="3">MobA/MobL protein domain-containing protein</fullName>
    </recommendedName>
</protein>
<dbReference type="AlphaFoldDB" id="A0A0H5PXU1"/>
<evidence type="ECO:0000259" key="3">
    <source>
        <dbReference type="Pfam" id="PF03389"/>
    </source>
</evidence>
<reference evidence="4" key="2">
    <citation type="submission" date="2015-07" db="EMBL/GenBank/DDBJ databases">
        <title>Plasmids, circular viruses and viroids from rat gut.</title>
        <authorList>
            <person name="Jorgensen T.J."/>
            <person name="Hansen M.A."/>
            <person name="Xu Z."/>
            <person name="Tabak M.A."/>
            <person name="Sorensen S.J."/>
            <person name="Hansen L.H."/>
        </authorList>
    </citation>
    <scope>NUCLEOTIDE SEQUENCE</scope>
    <source>
        <plasmid evidence="4">pRGRH0240</plasmid>
    </source>
</reference>
<keyword evidence="1" id="KW-0184">Conjugation</keyword>
<evidence type="ECO:0000256" key="2">
    <source>
        <dbReference type="SAM" id="MobiDB-lite"/>
    </source>
</evidence>
<organism evidence="4">
    <name type="scientific">uncultured prokaryote</name>
    <dbReference type="NCBI Taxonomy" id="198431"/>
    <lineage>
        <taxon>unclassified sequences</taxon>
        <taxon>environmental samples</taxon>
    </lineage>
</organism>
<accession>A0A0H5PXU1</accession>
<reference evidence="4" key="1">
    <citation type="submission" date="2015-06" db="EMBL/GenBank/DDBJ databases">
        <authorList>
            <person name="Joergensen T."/>
        </authorList>
    </citation>
    <scope>NUCLEOTIDE SEQUENCE</scope>
    <source>
        <plasmid evidence="4">pRGRH0240</plasmid>
    </source>
</reference>
<dbReference type="Pfam" id="PF03389">
    <property type="entry name" value="MobA_MobL"/>
    <property type="match status" value="1"/>
</dbReference>
<evidence type="ECO:0000256" key="1">
    <source>
        <dbReference type="ARBA" id="ARBA00022971"/>
    </source>
</evidence>
<feature type="compositionally biased region" description="Basic and acidic residues" evidence="2">
    <location>
        <begin position="211"/>
        <end position="224"/>
    </location>
</feature>
<sequence length="313" mass="36582">MKVKTGGAGKAAPHAEYIAREGEYSKRLEKGEKLEHTEYGNMPKWAEHNPSEFWKAADLYERKNGSTYREFEIGLPRELSEKQRIELVQEWVKQEIGDKHPYQFAIHNPKAMDGGEQPHAHIMFNERKLDGIERDPDQYFKRFNSKNPERGGCQKLNTGKDYAVRKQEIKEVRERWETMCNRSLERAGLSIRVNLKSLKEQGIDQAPERKYMPSEARDPEKRAELMAFRQSRKDTQSRQVAPQDVKQGIDSTMQRFEAYKLKQELEQQQKIAEMEKARLATEAKKAIEIERQRQAKAELKKAMPSKSKGMERD</sequence>
<feature type="region of interest" description="Disordered" evidence="2">
    <location>
        <begin position="211"/>
        <end position="249"/>
    </location>
</feature>